<proteinExistence type="predicted"/>
<dbReference type="Proteomes" id="UP000805649">
    <property type="component" value="Unassembled WGS sequence"/>
</dbReference>
<comment type="caution">
    <text evidence="1">The sequence shown here is derived from an EMBL/GenBank/DDBJ whole genome shotgun (WGS) entry which is preliminary data.</text>
</comment>
<sequence length="242" mass="27182">MTPRRPRSNRSSSKPKAAALGAEFELDRRDPVDSAALRSQRSHNGGRKSRVVHDSGKQPRSHRDRKHGRRLNLEPDTDGDYSMLLTPPSSPRSSSRTHQASERYSYSADGRQHQTRERLTRSPRPPRGGTKKPADTALKNFRFRQQILSLIDQQRTAVETWAESIGADGPAEPMDWQPEQERIVYFARMPAEENCYADQWKIGEKQIASAHPELGSWASELCLGGVSVRGSPAVVGFLDEIE</sequence>
<protein>
    <submittedName>
        <fullName evidence="1">Uncharacterized protein</fullName>
    </submittedName>
</protein>
<accession>A0ACC3YM71</accession>
<name>A0ACC3YM71_COLTU</name>
<organism evidence="1 2">
    <name type="scientific">Colletotrichum truncatum</name>
    <name type="common">Anthracnose fungus</name>
    <name type="synonym">Colletotrichum capsici</name>
    <dbReference type="NCBI Taxonomy" id="5467"/>
    <lineage>
        <taxon>Eukaryota</taxon>
        <taxon>Fungi</taxon>
        <taxon>Dikarya</taxon>
        <taxon>Ascomycota</taxon>
        <taxon>Pezizomycotina</taxon>
        <taxon>Sordariomycetes</taxon>
        <taxon>Hypocreomycetidae</taxon>
        <taxon>Glomerellales</taxon>
        <taxon>Glomerellaceae</taxon>
        <taxon>Colletotrichum</taxon>
        <taxon>Colletotrichum truncatum species complex</taxon>
    </lineage>
</organism>
<evidence type="ECO:0000313" key="1">
    <source>
        <dbReference type="EMBL" id="KAL0932984.1"/>
    </source>
</evidence>
<reference evidence="1 2" key="1">
    <citation type="journal article" date="2020" name="Phytopathology">
        <title>Genome Sequence Resources of Colletotrichum truncatum, C. plurivorum, C. musicola, and C. sojae: Four Species Pathogenic to Soybean (Glycine max).</title>
        <authorList>
            <person name="Rogerio F."/>
            <person name="Boufleur T.R."/>
            <person name="Ciampi-Guillardi M."/>
            <person name="Sukno S.A."/>
            <person name="Thon M.R."/>
            <person name="Massola Junior N.S."/>
            <person name="Baroncelli R."/>
        </authorList>
    </citation>
    <scope>NUCLEOTIDE SEQUENCE [LARGE SCALE GENOMIC DNA]</scope>
    <source>
        <strain evidence="1 2">CMES1059</strain>
    </source>
</reference>
<keyword evidence="2" id="KW-1185">Reference proteome</keyword>
<evidence type="ECO:0000313" key="2">
    <source>
        <dbReference type="Proteomes" id="UP000805649"/>
    </source>
</evidence>
<gene>
    <name evidence="1" type="ORF">CTRU02_211947</name>
</gene>
<dbReference type="EMBL" id="VUJX02000008">
    <property type="protein sequence ID" value="KAL0932984.1"/>
    <property type="molecule type" value="Genomic_DNA"/>
</dbReference>